<proteinExistence type="predicted"/>
<dbReference type="OrthoDB" id="8878063at2759"/>
<dbReference type="Proteomes" id="UP001153620">
    <property type="component" value="Chromosome 3"/>
</dbReference>
<feature type="compositionally biased region" description="Polar residues" evidence="1">
    <location>
        <begin position="58"/>
        <end position="117"/>
    </location>
</feature>
<evidence type="ECO:0000313" key="4">
    <source>
        <dbReference type="Proteomes" id="UP001153620"/>
    </source>
</evidence>
<gene>
    <name evidence="3" type="ORF">CHIRRI_LOCUS11319</name>
</gene>
<name>A0A9N9S2D4_9DIPT</name>
<feature type="compositionally biased region" description="Basic and acidic residues" evidence="1">
    <location>
        <begin position="203"/>
        <end position="217"/>
    </location>
</feature>
<keyword evidence="4" id="KW-1185">Reference proteome</keyword>
<feature type="compositionally biased region" description="Polar residues" evidence="1">
    <location>
        <begin position="188"/>
        <end position="202"/>
    </location>
</feature>
<accession>A0A9N9S2D4</accession>
<sequence>MYFLKSIVLNLLLVALTCSGQVSSSMESSITSESLTSSAIEEISSSGSGTNEGSISTVEASQPLSPPSLETLNESQTVGETSSNVIDETSSSNVVDETSSPNVVDETSSLISQTSAESILAPSSEVSLSSSQQSSEAQTSPDSQSIGSESPSEISVSSESPSISSTELESPTGSQSSSESAVIASSEPGSQNIPSTEASSELIQKESSAEYESRESIESLISSESSSDASSIELSSPTEPSEEVSSVESSESSVDCFIPDCRWCDHLELETCECFRVAVDCFIGSVLSEDGCTCLPIPGWNSSASEESTTEPEVSETELSSSPCFPVECPRKMFWNQATCSCECLKKKMCRNNLEFNPATCECERMTTTTPPVNTTTPFVCSLPSCRWCDLLDEENCVCHKTYLDCAPGFELSSDRCECVKPESSESSQIVPSESSSTCAIPPCRPCDILDVDNCVCHRQILECSEGFELTDERCGCIKSVSTSEKCPGLECPRGTFIDEKRCECINEECKSAEPCRKNLIMDKKSCECFCNLSPWQCKYPQVFDRKNCKCSNKNHHEEEDEDEDPENCDYECVQKERCHKNFIFDYNKCECVCDSRKSTKKCPEGTKFDKSACECVECFDFDDPQCSCDCDEILDCPGDQIFNYIGCKCECPKIYCEKGFEMDKRSCECVWKGYGNQYKYGGRSKHSLKGGY</sequence>
<feature type="compositionally biased region" description="Low complexity" evidence="1">
    <location>
        <begin position="118"/>
        <end position="187"/>
    </location>
</feature>
<dbReference type="EMBL" id="OU895879">
    <property type="protein sequence ID" value="CAG9808480.1"/>
    <property type="molecule type" value="Genomic_DNA"/>
</dbReference>
<organism evidence="3 4">
    <name type="scientific">Chironomus riparius</name>
    <dbReference type="NCBI Taxonomy" id="315576"/>
    <lineage>
        <taxon>Eukaryota</taxon>
        <taxon>Metazoa</taxon>
        <taxon>Ecdysozoa</taxon>
        <taxon>Arthropoda</taxon>
        <taxon>Hexapoda</taxon>
        <taxon>Insecta</taxon>
        <taxon>Pterygota</taxon>
        <taxon>Neoptera</taxon>
        <taxon>Endopterygota</taxon>
        <taxon>Diptera</taxon>
        <taxon>Nematocera</taxon>
        <taxon>Chironomoidea</taxon>
        <taxon>Chironomidae</taxon>
        <taxon>Chironominae</taxon>
        <taxon>Chironomus</taxon>
    </lineage>
</organism>
<evidence type="ECO:0000313" key="3">
    <source>
        <dbReference type="EMBL" id="CAG9808480.1"/>
    </source>
</evidence>
<feature type="region of interest" description="Disordered" evidence="1">
    <location>
        <begin position="41"/>
        <end position="249"/>
    </location>
</feature>
<feature type="signal peptide" evidence="2">
    <location>
        <begin position="1"/>
        <end position="19"/>
    </location>
</feature>
<feature type="chain" id="PRO_5040310419" evidence="2">
    <location>
        <begin position="20"/>
        <end position="693"/>
    </location>
</feature>
<keyword evidence="2" id="KW-0732">Signal</keyword>
<evidence type="ECO:0000256" key="2">
    <source>
        <dbReference type="SAM" id="SignalP"/>
    </source>
</evidence>
<feature type="compositionally biased region" description="Low complexity" evidence="1">
    <location>
        <begin position="41"/>
        <end position="57"/>
    </location>
</feature>
<reference evidence="3" key="2">
    <citation type="submission" date="2022-10" db="EMBL/GenBank/DDBJ databases">
        <authorList>
            <consortium name="ENA_rothamsted_submissions"/>
            <consortium name="culmorum"/>
            <person name="King R."/>
        </authorList>
    </citation>
    <scope>NUCLEOTIDE SEQUENCE</scope>
</reference>
<dbReference type="AlphaFoldDB" id="A0A9N9S2D4"/>
<protein>
    <submittedName>
        <fullName evidence="3">Uncharacterized protein</fullName>
    </submittedName>
</protein>
<evidence type="ECO:0000256" key="1">
    <source>
        <dbReference type="SAM" id="MobiDB-lite"/>
    </source>
</evidence>
<reference evidence="3" key="1">
    <citation type="submission" date="2022-01" db="EMBL/GenBank/DDBJ databases">
        <authorList>
            <person name="King R."/>
        </authorList>
    </citation>
    <scope>NUCLEOTIDE SEQUENCE</scope>
</reference>
<feature type="compositionally biased region" description="Low complexity" evidence="1">
    <location>
        <begin position="218"/>
        <end position="249"/>
    </location>
</feature>